<evidence type="ECO:0000313" key="1">
    <source>
        <dbReference type="EMBL" id="ETJ16225.1"/>
    </source>
</evidence>
<reference evidence="1" key="1">
    <citation type="submission" date="2013-12" db="EMBL/GenBank/DDBJ databases">
        <title>A Varibaculum cambriense genome reconstructed from a premature infant gut community with otherwise low bacterial novelty that shifts toward anaerobic metabolism during the third week of life.</title>
        <authorList>
            <person name="Brown C.T."/>
            <person name="Sharon I."/>
            <person name="Thomas B.C."/>
            <person name="Castelle C.J."/>
            <person name="Morowitz M.J."/>
            <person name="Banfield J.F."/>
        </authorList>
    </citation>
    <scope>NUCLEOTIDE SEQUENCE</scope>
</reference>
<accession>W1WGK4</accession>
<protein>
    <submittedName>
        <fullName evidence="1">Uncharacterized protein</fullName>
    </submittedName>
</protein>
<name>W1WGK4_9ZZZZ</name>
<gene>
    <name evidence="1" type="ORF">Q604_UNBc4C00087G0003</name>
</gene>
<dbReference type="EMBL" id="AZMM01018868">
    <property type="protein sequence ID" value="ETJ16225.1"/>
    <property type="molecule type" value="Genomic_DNA"/>
</dbReference>
<sequence length="23" mass="2646">MSSTFEILMNQIDMPLDMRQSSA</sequence>
<dbReference type="AlphaFoldDB" id="W1WGK4"/>
<proteinExistence type="predicted"/>
<organism evidence="1">
    <name type="scientific">human gut metagenome</name>
    <dbReference type="NCBI Taxonomy" id="408170"/>
    <lineage>
        <taxon>unclassified sequences</taxon>
        <taxon>metagenomes</taxon>
        <taxon>organismal metagenomes</taxon>
    </lineage>
</organism>
<comment type="caution">
    <text evidence="1">The sequence shown here is derived from an EMBL/GenBank/DDBJ whole genome shotgun (WGS) entry which is preliminary data.</text>
</comment>
<feature type="non-terminal residue" evidence="1">
    <location>
        <position position="23"/>
    </location>
</feature>